<keyword evidence="2" id="KW-1185">Reference proteome</keyword>
<evidence type="ECO:0008006" key="3">
    <source>
        <dbReference type="Google" id="ProtNLM"/>
    </source>
</evidence>
<gene>
    <name evidence="1" type="ORF">SAMN05216236_11477</name>
</gene>
<organism evidence="1 2">
    <name type="scientific">Sedimentitalea nanhaiensis</name>
    <dbReference type="NCBI Taxonomy" id="999627"/>
    <lineage>
        <taxon>Bacteria</taxon>
        <taxon>Pseudomonadati</taxon>
        <taxon>Pseudomonadota</taxon>
        <taxon>Alphaproteobacteria</taxon>
        <taxon>Rhodobacterales</taxon>
        <taxon>Paracoccaceae</taxon>
        <taxon>Sedimentitalea</taxon>
    </lineage>
</organism>
<dbReference type="EMBL" id="FPAW01000014">
    <property type="protein sequence ID" value="SFT94603.1"/>
    <property type="molecule type" value="Genomic_DNA"/>
</dbReference>
<evidence type="ECO:0000313" key="1">
    <source>
        <dbReference type="EMBL" id="SFT94603.1"/>
    </source>
</evidence>
<dbReference type="AlphaFoldDB" id="A0A1I7C597"/>
<dbReference type="Proteomes" id="UP000182466">
    <property type="component" value="Unassembled WGS sequence"/>
</dbReference>
<reference evidence="1 2" key="1">
    <citation type="submission" date="2016-10" db="EMBL/GenBank/DDBJ databases">
        <authorList>
            <person name="de Groot N.N."/>
        </authorList>
    </citation>
    <scope>NUCLEOTIDE SEQUENCE [LARGE SCALE GENOMIC DNA]</scope>
    <source>
        <strain evidence="1 2">CGMCC 1.10959</strain>
    </source>
</reference>
<accession>A0A1I7C597</accession>
<name>A0A1I7C597_9RHOB</name>
<dbReference type="STRING" id="999627.SAMN05216236_11477"/>
<protein>
    <recommendedName>
        <fullName evidence="3">Transposase</fullName>
    </recommendedName>
</protein>
<proteinExistence type="predicted"/>
<sequence length="64" mass="6843">MGVFARFMMSLAEQAPNNKTISIDARYLKVLAACGQKGGRGRPITARQGIAQQCPERAPAPRAA</sequence>
<evidence type="ECO:0000313" key="2">
    <source>
        <dbReference type="Proteomes" id="UP000182466"/>
    </source>
</evidence>